<proteinExistence type="predicted"/>
<evidence type="ECO:0008006" key="3">
    <source>
        <dbReference type="Google" id="ProtNLM"/>
    </source>
</evidence>
<evidence type="ECO:0000313" key="1">
    <source>
        <dbReference type="EMBL" id="GIJ51647.1"/>
    </source>
</evidence>
<dbReference type="InterPro" id="IPR011990">
    <property type="entry name" value="TPR-like_helical_dom_sf"/>
</dbReference>
<dbReference type="Pfam" id="PF13374">
    <property type="entry name" value="TPR_10"/>
    <property type="match status" value="1"/>
</dbReference>
<dbReference type="SUPFAM" id="SSF48452">
    <property type="entry name" value="TPR-like"/>
    <property type="match status" value="4"/>
</dbReference>
<dbReference type="PANTHER" id="PTHR19959:SF119">
    <property type="entry name" value="FUNGAL LIPASE-LIKE DOMAIN-CONTAINING PROTEIN"/>
    <property type="match status" value="1"/>
</dbReference>
<dbReference type="SMART" id="SM00028">
    <property type="entry name" value="TPR"/>
    <property type="match status" value="6"/>
</dbReference>
<dbReference type="PANTHER" id="PTHR19959">
    <property type="entry name" value="KINESIN LIGHT CHAIN"/>
    <property type="match status" value="1"/>
</dbReference>
<sequence length="875" mass="93783">MAMMNPYLERHLAEHAGRAGRVGLDGLRELAAVHPPLNDRLAEALESAALQYRLAGQLEDAVETGREAVRVLRDDPRDPSRSSLLLPALENLAAAYAALGDDDRTEATLIELDEVRARLSARRAEDTSQPRSLAEDMTWMGSRRTPAEIRRLQRRVSQRERLAHVNRVHLPELAAALAELSEALAAADEPEGAKAIAMQLVAVSSEIAHIDPAQGPAHAGALMTLARRQIEAGDNEHAARSARQAAELYQAPFDNRGMAAAANVEGQALRNLGRVSEASRAMQRGVELLRGEGEASTAEARLQLALALQDLATLQTLTGLRSGAIRPIAEAVSLLEGLVADDPSTRYRLAGALVTEAQALADVGRHGEARAACERAVAEARSADHRPVLADALTTLSSILEAQGLVAAALVAAEEAVATLRPLADRPERQLTLASALNNLGSLYRRDGHRDTVLVAEEAVALARAVSATRADAAALLTTSLINVADAYLAAGDPVRAAETSEESIALAGQLDSRPHVAAGLAISIAAYRQLGRWADAVASARQSVNIYRDLTATNPAVYEPDLGQSLIALSATLLATGSYHEALAAAREGADIYRRLAEVDPDRHRPALASALEDVSRIEQQIGDIGAAVDAMSQAIDIYRPLDRHRFALARSLHDCALLLAGVGLLERARPYIDEADDAVRRLLNEPRADDEVATLAEYTADIAHIRGNHDEALRIHREIVLPVYERIGDTRATAITWDRIANIAYQRGDYDEAAALRQQSLDVYDRLGDLGSIAIATWGLVQIDLARNDYQAAASRLITAYQIVAQLQQPEGIAIIGYTLGQLLLAVGHKDATNVLNASAEAATNIGMTDLLHAINNLRSQHNQDTETDSSSS</sequence>
<dbReference type="InterPro" id="IPR019734">
    <property type="entry name" value="TPR_rpt"/>
</dbReference>
<dbReference type="EMBL" id="BOPF01000052">
    <property type="protein sequence ID" value="GIJ51647.1"/>
    <property type="molecule type" value="Genomic_DNA"/>
</dbReference>
<dbReference type="RefSeq" id="WP_203905047.1">
    <property type="nucleotide sequence ID" value="NZ_BOPF01000052.1"/>
</dbReference>
<dbReference type="Pfam" id="PF13424">
    <property type="entry name" value="TPR_12"/>
    <property type="match status" value="1"/>
</dbReference>
<dbReference type="Proteomes" id="UP000619260">
    <property type="component" value="Unassembled WGS sequence"/>
</dbReference>
<protein>
    <recommendedName>
        <fullName evidence="3">Tetratricopeptide repeat protein</fullName>
    </recommendedName>
</protein>
<dbReference type="Gene3D" id="1.25.40.10">
    <property type="entry name" value="Tetratricopeptide repeat domain"/>
    <property type="match status" value="5"/>
</dbReference>
<dbReference type="AlphaFoldDB" id="A0A8J3YVX7"/>
<reference evidence="1" key="1">
    <citation type="submission" date="2021-01" db="EMBL/GenBank/DDBJ databases">
        <title>Whole genome shotgun sequence of Virgisporangium aliadipatigenens NBRC 105644.</title>
        <authorList>
            <person name="Komaki H."/>
            <person name="Tamura T."/>
        </authorList>
    </citation>
    <scope>NUCLEOTIDE SEQUENCE</scope>
    <source>
        <strain evidence="1">NBRC 105644</strain>
    </source>
</reference>
<evidence type="ECO:0000313" key="2">
    <source>
        <dbReference type="Proteomes" id="UP000619260"/>
    </source>
</evidence>
<accession>A0A8J3YVX7</accession>
<comment type="caution">
    <text evidence="1">The sequence shown here is derived from an EMBL/GenBank/DDBJ whole genome shotgun (WGS) entry which is preliminary data.</text>
</comment>
<organism evidence="1 2">
    <name type="scientific">Virgisporangium aliadipatigenens</name>
    <dbReference type="NCBI Taxonomy" id="741659"/>
    <lineage>
        <taxon>Bacteria</taxon>
        <taxon>Bacillati</taxon>
        <taxon>Actinomycetota</taxon>
        <taxon>Actinomycetes</taxon>
        <taxon>Micromonosporales</taxon>
        <taxon>Micromonosporaceae</taxon>
        <taxon>Virgisporangium</taxon>
    </lineage>
</organism>
<keyword evidence="2" id="KW-1185">Reference proteome</keyword>
<name>A0A8J3YVX7_9ACTN</name>
<gene>
    <name evidence="1" type="ORF">Val02_85330</name>
</gene>